<dbReference type="InterPro" id="IPR019587">
    <property type="entry name" value="Polyketide_cyclase/dehydratase"/>
</dbReference>
<dbReference type="Pfam" id="PF10604">
    <property type="entry name" value="Polyketide_cyc2"/>
    <property type="match status" value="1"/>
</dbReference>
<organism evidence="1 2">
    <name type="scientific">Lysobacter niastensis</name>
    <dbReference type="NCBI Taxonomy" id="380629"/>
    <lineage>
        <taxon>Bacteria</taxon>
        <taxon>Pseudomonadati</taxon>
        <taxon>Pseudomonadota</taxon>
        <taxon>Gammaproteobacteria</taxon>
        <taxon>Lysobacterales</taxon>
        <taxon>Lysobacteraceae</taxon>
        <taxon>Lysobacter</taxon>
    </lineage>
</organism>
<dbReference type="RefSeq" id="WP_310064093.1">
    <property type="nucleotide sequence ID" value="NZ_JAVDVY010000003.1"/>
</dbReference>
<protein>
    <submittedName>
        <fullName evidence="1">Uncharacterized protein YndB with AHSA1/START domain</fullName>
    </submittedName>
</protein>
<dbReference type="EMBL" id="JAVDVY010000003">
    <property type="protein sequence ID" value="MDR7135987.1"/>
    <property type="molecule type" value="Genomic_DNA"/>
</dbReference>
<dbReference type="SUPFAM" id="SSF55961">
    <property type="entry name" value="Bet v1-like"/>
    <property type="match status" value="1"/>
</dbReference>
<dbReference type="InterPro" id="IPR023393">
    <property type="entry name" value="START-like_dom_sf"/>
</dbReference>
<dbReference type="Proteomes" id="UP001251524">
    <property type="component" value="Unassembled WGS sequence"/>
</dbReference>
<accession>A0ABU1WEE0</accession>
<comment type="caution">
    <text evidence="1">The sequence shown here is derived from an EMBL/GenBank/DDBJ whole genome shotgun (WGS) entry which is preliminary data.</text>
</comment>
<sequence length="175" mass="19338">MLKTVLIVIAVLVIGVLAFAASKPDTFRIARSTRIQAPPDKVFALINDFHRWQAWSPYEKKDPDMTREFSGSPSGPGAAYAWDGDRNIGAGQMRIVESVPSSRVALSLEFVRPFKAHNNVEFTLQPTGNATEVTWTMHGPSPYVSKVMGLVFDMDEMIGEDFENGLADLKTAAEY</sequence>
<dbReference type="Gene3D" id="3.30.530.20">
    <property type="match status" value="1"/>
</dbReference>
<proteinExistence type="predicted"/>
<gene>
    <name evidence="1" type="ORF">J2X06_003205</name>
</gene>
<keyword evidence="2" id="KW-1185">Reference proteome</keyword>
<evidence type="ECO:0000313" key="1">
    <source>
        <dbReference type="EMBL" id="MDR7135987.1"/>
    </source>
</evidence>
<evidence type="ECO:0000313" key="2">
    <source>
        <dbReference type="Proteomes" id="UP001251524"/>
    </source>
</evidence>
<name>A0ABU1WEE0_9GAMM</name>
<dbReference type="CDD" id="cd07818">
    <property type="entry name" value="SRPBCC_1"/>
    <property type="match status" value="1"/>
</dbReference>
<reference evidence="1 2" key="1">
    <citation type="submission" date="2023-07" db="EMBL/GenBank/DDBJ databases">
        <title>Sorghum-associated microbial communities from plants grown in Nebraska, USA.</title>
        <authorList>
            <person name="Schachtman D."/>
        </authorList>
    </citation>
    <scope>NUCLEOTIDE SEQUENCE [LARGE SCALE GENOMIC DNA]</scope>
    <source>
        <strain evidence="1 2">BE198</strain>
    </source>
</reference>